<reference evidence="2 3" key="1">
    <citation type="submission" date="2017-09" db="EMBL/GenBank/DDBJ databases">
        <title>Biodiversity and function of Thalassospira species in the particle-attached aromatic-hydrocarbon-degrading consortia from the surface seawater of the South China Sea.</title>
        <authorList>
            <person name="Dong C."/>
            <person name="Liu R."/>
            <person name="Shao Z."/>
        </authorList>
    </citation>
    <scope>NUCLEOTIDE SEQUENCE [LARGE SCALE GENOMIC DNA]</scope>
    <source>
        <strain evidence="2 3">CSC1P2</strain>
    </source>
</reference>
<evidence type="ECO:0000313" key="3">
    <source>
        <dbReference type="Proteomes" id="UP000233597"/>
    </source>
</evidence>
<evidence type="ECO:0000313" key="2">
    <source>
        <dbReference type="EMBL" id="PKR52005.1"/>
    </source>
</evidence>
<dbReference type="RefSeq" id="WP_101269058.1">
    <property type="nucleotide sequence ID" value="NZ_NWTK01000012.1"/>
</dbReference>
<dbReference type="Pfam" id="PF13472">
    <property type="entry name" value="Lipase_GDSL_2"/>
    <property type="match status" value="1"/>
</dbReference>
<dbReference type="InterPro" id="IPR008265">
    <property type="entry name" value="Lipase_GDSL_AS"/>
</dbReference>
<dbReference type="Gene3D" id="3.40.50.1110">
    <property type="entry name" value="SGNH hydrolase"/>
    <property type="match status" value="1"/>
</dbReference>
<dbReference type="PANTHER" id="PTHR30383:SF24">
    <property type="entry name" value="THIOESTERASE 1_PROTEASE 1_LYSOPHOSPHOLIPASE L1"/>
    <property type="match status" value="1"/>
</dbReference>
<dbReference type="EMBL" id="NWTK01000012">
    <property type="protein sequence ID" value="PKR52005.1"/>
    <property type="molecule type" value="Genomic_DNA"/>
</dbReference>
<name>A0A2N3KN89_9PROT</name>
<proteinExistence type="predicted"/>
<evidence type="ECO:0000259" key="1">
    <source>
        <dbReference type="Pfam" id="PF13472"/>
    </source>
</evidence>
<dbReference type="InterPro" id="IPR013830">
    <property type="entry name" value="SGNH_hydro"/>
</dbReference>
<feature type="domain" description="SGNH hydrolase-type esterase" evidence="1">
    <location>
        <begin position="46"/>
        <end position="205"/>
    </location>
</feature>
<dbReference type="InterPro" id="IPR036514">
    <property type="entry name" value="SGNH_hydro_sf"/>
</dbReference>
<dbReference type="AlphaFoldDB" id="A0A2N3KN89"/>
<dbReference type="PANTHER" id="PTHR30383">
    <property type="entry name" value="THIOESTERASE 1/PROTEASE 1/LYSOPHOSPHOLIPASE L1"/>
    <property type="match status" value="1"/>
</dbReference>
<dbReference type="PROSITE" id="PS01098">
    <property type="entry name" value="LIPASE_GDSL_SER"/>
    <property type="match status" value="1"/>
</dbReference>
<dbReference type="SUPFAM" id="SSF52266">
    <property type="entry name" value="SGNH hydrolase"/>
    <property type="match status" value="1"/>
</dbReference>
<organism evidence="2 3">
    <name type="scientific">Thalassospira marina</name>
    <dbReference type="NCBI Taxonomy" id="2048283"/>
    <lineage>
        <taxon>Bacteria</taxon>
        <taxon>Pseudomonadati</taxon>
        <taxon>Pseudomonadota</taxon>
        <taxon>Alphaproteobacteria</taxon>
        <taxon>Rhodospirillales</taxon>
        <taxon>Thalassospiraceae</taxon>
        <taxon>Thalassospira</taxon>
    </lineage>
</organism>
<protein>
    <submittedName>
        <fullName evidence="2">Arylesterase</fullName>
    </submittedName>
</protein>
<dbReference type="GO" id="GO:0006629">
    <property type="term" value="P:lipid metabolic process"/>
    <property type="evidence" value="ECO:0007669"/>
    <property type="project" value="InterPro"/>
</dbReference>
<comment type="caution">
    <text evidence="2">The sequence shown here is derived from an EMBL/GenBank/DDBJ whole genome shotgun (WGS) entry which is preliminary data.</text>
</comment>
<dbReference type="Proteomes" id="UP000233597">
    <property type="component" value="Unassembled WGS sequence"/>
</dbReference>
<dbReference type="GO" id="GO:0004622">
    <property type="term" value="F:phosphatidylcholine lysophospholipase activity"/>
    <property type="evidence" value="ECO:0007669"/>
    <property type="project" value="TreeGrafter"/>
</dbReference>
<sequence length="221" mass="23354">MGDFMRRFTVGLALLAFVSVCVLFRPAAAQSSAEGKNGAAQSTIVLFGDSLIAGYGLPEQDGLAPNLAESLKNAGVNARVINSGVSGDTTAAGLARLDWAMVDKPDLVVLELGANDALRGVEPTQTRTNLEQIIEKLQEQQTAVLLVGMMAPPNMGKEYGQEFNAIYPDLAAKYNLPLYPFFLDGVVADPALNQQDGMHPNAKGVDVIVGKITPSIVKALP</sequence>
<dbReference type="CDD" id="cd01822">
    <property type="entry name" value="Lysophospholipase_L1_like"/>
    <property type="match status" value="1"/>
</dbReference>
<accession>A0A2N3KN89</accession>
<gene>
    <name evidence="2" type="ORF">COO20_17970</name>
</gene>
<dbReference type="OrthoDB" id="9786188at2"/>
<dbReference type="InterPro" id="IPR051532">
    <property type="entry name" value="Ester_Hydrolysis_Enzymes"/>
</dbReference>